<keyword evidence="2" id="KW-1185">Reference proteome</keyword>
<sequence length="148" mass="15411">MRLRVAGPLVVLVAAGLLGGCSGDSRDGYCSAVEDHQAELGEIAASGDPGALFDALDAYDDLAGRAPRDIADDWADVVDPLHDLQQVLADHDVDPSSYDAEQPPAGLDQAARDEIEDAARAVGSQRTVEAMAAVEQQALDVCGTPLSR</sequence>
<name>A0A4Q2RWA6_9ACTN</name>
<reference evidence="1 2" key="1">
    <citation type="submission" date="2019-01" db="EMBL/GenBank/DDBJ databases">
        <title>Novel species of Nocardioides.</title>
        <authorList>
            <person name="Liu Q."/>
            <person name="Xin Y.-H."/>
        </authorList>
    </citation>
    <scope>NUCLEOTIDE SEQUENCE [LARGE SCALE GENOMIC DNA]</scope>
    <source>
        <strain evidence="1 2">CGMCC 4.6882</strain>
    </source>
</reference>
<evidence type="ECO:0000313" key="2">
    <source>
        <dbReference type="Proteomes" id="UP000294071"/>
    </source>
</evidence>
<dbReference type="OrthoDB" id="3790593at2"/>
<proteinExistence type="predicted"/>
<dbReference type="RefSeq" id="WP_129401469.1">
    <property type="nucleotide sequence ID" value="NZ_SDWT01000002.1"/>
</dbReference>
<dbReference type="EMBL" id="SDWT01000002">
    <property type="protein sequence ID" value="RYB91803.1"/>
    <property type="molecule type" value="Genomic_DNA"/>
</dbReference>
<dbReference type="PROSITE" id="PS51257">
    <property type="entry name" value="PROKAR_LIPOPROTEIN"/>
    <property type="match status" value="1"/>
</dbReference>
<organism evidence="1 2">
    <name type="scientific">Nocardioides oleivorans</name>
    <dbReference type="NCBI Taxonomy" id="273676"/>
    <lineage>
        <taxon>Bacteria</taxon>
        <taxon>Bacillati</taxon>
        <taxon>Actinomycetota</taxon>
        <taxon>Actinomycetes</taxon>
        <taxon>Propionibacteriales</taxon>
        <taxon>Nocardioidaceae</taxon>
        <taxon>Nocardioides</taxon>
    </lineage>
</organism>
<dbReference type="AlphaFoldDB" id="A0A4Q2RWA6"/>
<accession>A0A4Q2RWA6</accession>
<dbReference type="Proteomes" id="UP000294071">
    <property type="component" value="Unassembled WGS sequence"/>
</dbReference>
<protein>
    <submittedName>
        <fullName evidence="1">Uncharacterized protein</fullName>
    </submittedName>
</protein>
<comment type="caution">
    <text evidence="1">The sequence shown here is derived from an EMBL/GenBank/DDBJ whole genome shotgun (WGS) entry which is preliminary data.</text>
</comment>
<gene>
    <name evidence="1" type="ORF">EUA93_16845</name>
</gene>
<evidence type="ECO:0000313" key="1">
    <source>
        <dbReference type="EMBL" id="RYB91803.1"/>
    </source>
</evidence>